<protein>
    <submittedName>
        <fullName evidence="1">Uncharacterized protein</fullName>
    </submittedName>
</protein>
<dbReference type="EMBL" id="CM040980">
    <property type="protein sequence ID" value="MCJ8733054.1"/>
    <property type="molecule type" value="Genomic_DNA"/>
</dbReference>
<evidence type="ECO:0000313" key="2">
    <source>
        <dbReference type="Proteomes" id="UP000830395"/>
    </source>
</evidence>
<keyword evidence="2" id="KW-1185">Reference proteome</keyword>
<sequence>MELEVLRYTNRISSEAHKEIMKHVKPGHKEYEMESLFRHYCYARGGIRHTSYTCICGR</sequence>
<name>A0ACC5YBL7_9TELE</name>
<reference evidence="1" key="1">
    <citation type="submission" date="2020-02" db="EMBL/GenBank/DDBJ databases">
        <title>Genome sequencing of the panga catfish, Pangasius djambal.</title>
        <authorList>
            <person name="Wen M."/>
            <person name="Zahm M."/>
            <person name="Roques C."/>
            <person name="Cabau C."/>
            <person name="Klopp C."/>
            <person name="Donnadieu C."/>
            <person name="Jouanno E."/>
            <person name="Avarre J.-C."/>
            <person name="Campet M."/>
            <person name="Ha T."/>
            <person name="Dugue R."/>
            <person name="Lampietro C."/>
            <person name="Louis A."/>
            <person name="Herpin A."/>
            <person name="Echchiki A."/>
            <person name="Berthelot C."/>
            <person name="Parey E."/>
            <person name="Roest-Crollius H."/>
            <person name="Braasch I."/>
            <person name="Postlethwait J.H."/>
            <person name="Bobe J."/>
            <person name="Montfort J."/>
            <person name="Bouchez O."/>
            <person name="Begum T."/>
            <person name="Schartl M."/>
            <person name="Gustiano R."/>
            <person name="Guiguen Y."/>
        </authorList>
    </citation>
    <scope>NUCLEOTIDE SEQUENCE</scope>
    <source>
        <strain evidence="1">Pdj_M5554</strain>
    </source>
</reference>
<gene>
    <name evidence="1" type="ORF">PDJAM_G00218570</name>
</gene>
<accession>A0ACC5YBL7</accession>
<organism evidence="1 2">
    <name type="scientific">Pangasius djambal</name>
    <dbReference type="NCBI Taxonomy" id="1691987"/>
    <lineage>
        <taxon>Eukaryota</taxon>
        <taxon>Metazoa</taxon>
        <taxon>Chordata</taxon>
        <taxon>Craniata</taxon>
        <taxon>Vertebrata</taxon>
        <taxon>Euteleostomi</taxon>
        <taxon>Actinopterygii</taxon>
        <taxon>Neopterygii</taxon>
        <taxon>Teleostei</taxon>
        <taxon>Ostariophysi</taxon>
        <taxon>Siluriformes</taxon>
        <taxon>Pangasiidae</taxon>
        <taxon>Pangasius</taxon>
    </lineage>
</organism>
<evidence type="ECO:0000313" key="1">
    <source>
        <dbReference type="EMBL" id="MCJ8733054.1"/>
    </source>
</evidence>
<proteinExistence type="predicted"/>
<dbReference type="Proteomes" id="UP000830395">
    <property type="component" value="Chromosome 6"/>
</dbReference>
<comment type="caution">
    <text evidence="1">The sequence shown here is derived from an EMBL/GenBank/DDBJ whole genome shotgun (WGS) entry which is preliminary data.</text>
</comment>